<feature type="transmembrane region" description="Helical" evidence="6">
    <location>
        <begin position="278"/>
        <end position="302"/>
    </location>
</feature>
<evidence type="ECO:0000256" key="1">
    <source>
        <dbReference type="ARBA" id="ARBA00004651"/>
    </source>
</evidence>
<comment type="subcellular location">
    <subcellularLocation>
        <location evidence="1">Cell membrane</location>
        <topology evidence="1">Multi-pass membrane protein</topology>
    </subcellularLocation>
</comment>
<feature type="transmembrane region" description="Helical" evidence="6">
    <location>
        <begin position="52"/>
        <end position="73"/>
    </location>
</feature>
<feature type="transmembrane region" description="Helical" evidence="6">
    <location>
        <begin position="209"/>
        <end position="229"/>
    </location>
</feature>
<feature type="transmembrane region" description="Helical" evidence="6">
    <location>
        <begin position="236"/>
        <end position="258"/>
    </location>
</feature>
<name>A0ABT3L046_9CYAN</name>
<feature type="transmembrane region" description="Helical" evidence="6">
    <location>
        <begin position="148"/>
        <end position="165"/>
    </location>
</feature>
<sequence length="309" mass="34225">MEWLTQSLYPRLKPYLRWLVMGVVGFFLLQTLSSHWSEVLTLQLEGGSGLKLAIALVLTLLAHIWSGWVWGWILQTLQYPVTAQWSIRVYLLTNLAKYLPGNVWHFYGRVVAAQRQNVPLAIATLSVLLEPLLMVAAALLLTLLLRPNLYLALQLPILIGVLIAIHPRFLNPLLRAASQIKGRLKGLPQAGYSLPTITHYPLKPLAGELIFLLLRGSGFVLTLLVFQSLTPNQLPLLLSSFCLAWLLGLVIPGAPGGIGIFEATILSLLQPQWSPSVILATVAVYRLIATLAETLGAFLAWLSQKRFSF</sequence>
<accession>A0ABT3L046</accession>
<reference evidence="7 8" key="1">
    <citation type="submission" date="2021-08" db="EMBL/GenBank/DDBJ databases">
        <title>Draft genome sequence of Spirulina subsalsa with high tolerance to salinity and hype-accumulation of phycocyanin.</title>
        <authorList>
            <person name="Pei H."/>
            <person name="Jiang L."/>
        </authorList>
    </citation>
    <scope>NUCLEOTIDE SEQUENCE [LARGE SCALE GENOMIC DNA]</scope>
    <source>
        <strain evidence="7 8">FACHB-351</strain>
    </source>
</reference>
<evidence type="ECO:0000256" key="6">
    <source>
        <dbReference type="SAM" id="Phobius"/>
    </source>
</evidence>
<feature type="transmembrane region" description="Helical" evidence="6">
    <location>
        <begin position="120"/>
        <end position="141"/>
    </location>
</feature>
<dbReference type="Proteomes" id="UP001526426">
    <property type="component" value="Unassembled WGS sequence"/>
</dbReference>
<dbReference type="EMBL" id="JAIHOM010000003">
    <property type="protein sequence ID" value="MCW6034874.1"/>
    <property type="molecule type" value="Genomic_DNA"/>
</dbReference>
<dbReference type="InterPro" id="IPR022791">
    <property type="entry name" value="L-PG_synthase/AglD"/>
</dbReference>
<dbReference type="RefSeq" id="WP_265262529.1">
    <property type="nucleotide sequence ID" value="NZ_JAIHOM010000003.1"/>
</dbReference>
<keyword evidence="3 6" id="KW-0812">Transmembrane</keyword>
<organism evidence="7 8">
    <name type="scientific">Spirulina subsalsa FACHB-351</name>
    <dbReference type="NCBI Taxonomy" id="234711"/>
    <lineage>
        <taxon>Bacteria</taxon>
        <taxon>Bacillati</taxon>
        <taxon>Cyanobacteriota</taxon>
        <taxon>Cyanophyceae</taxon>
        <taxon>Spirulinales</taxon>
        <taxon>Spirulinaceae</taxon>
        <taxon>Spirulina</taxon>
    </lineage>
</organism>
<proteinExistence type="predicted"/>
<dbReference type="Pfam" id="PF03706">
    <property type="entry name" value="LPG_synthase_TM"/>
    <property type="match status" value="1"/>
</dbReference>
<comment type="caution">
    <text evidence="7">The sequence shown here is derived from an EMBL/GenBank/DDBJ whole genome shotgun (WGS) entry which is preliminary data.</text>
</comment>
<keyword evidence="2" id="KW-1003">Cell membrane</keyword>
<feature type="transmembrane region" description="Helical" evidence="6">
    <location>
        <begin position="15"/>
        <end position="32"/>
    </location>
</feature>
<protein>
    <submittedName>
        <fullName evidence="7">Flippase-like domain-containing protein</fullName>
    </submittedName>
</protein>
<evidence type="ECO:0000256" key="5">
    <source>
        <dbReference type="ARBA" id="ARBA00023136"/>
    </source>
</evidence>
<gene>
    <name evidence="7" type="ORF">K4A83_01100</name>
</gene>
<keyword evidence="5 6" id="KW-0472">Membrane</keyword>
<keyword evidence="8" id="KW-1185">Reference proteome</keyword>
<keyword evidence="4 6" id="KW-1133">Transmembrane helix</keyword>
<evidence type="ECO:0000313" key="7">
    <source>
        <dbReference type="EMBL" id="MCW6034874.1"/>
    </source>
</evidence>
<evidence type="ECO:0000313" key="8">
    <source>
        <dbReference type="Proteomes" id="UP001526426"/>
    </source>
</evidence>
<evidence type="ECO:0000256" key="3">
    <source>
        <dbReference type="ARBA" id="ARBA00022692"/>
    </source>
</evidence>
<evidence type="ECO:0000256" key="4">
    <source>
        <dbReference type="ARBA" id="ARBA00022989"/>
    </source>
</evidence>
<evidence type="ECO:0000256" key="2">
    <source>
        <dbReference type="ARBA" id="ARBA00022475"/>
    </source>
</evidence>